<dbReference type="SMART" id="SM00046">
    <property type="entry name" value="DAGKc"/>
    <property type="match status" value="1"/>
</dbReference>
<sequence>MIHFIYNPNSGSKSNFTKKQMLRKLKEVENSQLYLTEYAGHASQLAREAIETGIERVVAIGGDGTIHEVASVLAGSQSALGIIPIGSGNGLARHLNIPLSFQKALNRAIQGKVVSIDVIYWNKKAFFCTAGIGFDAVVAHVFAKGNKRGLWNYMKATFQSFFHYTPVQIISKDKGEELLFSMTIANANQFGNNAFISPYSNLQDGNFEIVKIKPLTIWESAQLGISLFLKSISNHKKVAIQSCNRFEFEVPIGTFCHMDGENLQTHDSQHLIEIIPNNLQVIV</sequence>
<keyword evidence="4" id="KW-0479">Metal-binding</keyword>
<name>A0A4Q1C1R6_9BACT</name>
<keyword evidence="3" id="KW-0808">Transferase</keyword>
<accession>A0A4Q1C1R6</accession>
<dbReference type="Gene3D" id="2.60.200.40">
    <property type="match status" value="1"/>
</dbReference>
<dbReference type="PANTHER" id="PTHR12358">
    <property type="entry name" value="SPHINGOSINE KINASE"/>
    <property type="match status" value="1"/>
</dbReference>
<feature type="domain" description="DAGKc" evidence="12">
    <location>
        <begin position="1"/>
        <end position="124"/>
    </location>
</feature>
<evidence type="ECO:0000256" key="3">
    <source>
        <dbReference type="ARBA" id="ARBA00022679"/>
    </source>
</evidence>
<gene>
    <name evidence="13" type="ORF">ESB04_00150</name>
</gene>
<keyword evidence="14" id="KW-1185">Reference proteome</keyword>
<dbReference type="InterPro" id="IPR001206">
    <property type="entry name" value="Diacylglycerol_kinase_cat_dom"/>
</dbReference>
<dbReference type="InterPro" id="IPR016064">
    <property type="entry name" value="NAD/diacylglycerol_kinase_sf"/>
</dbReference>
<evidence type="ECO:0000256" key="8">
    <source>
        <dbReference type="ARBA" id="ARBA00022842"/>
    </source>
</evidence>
<dbReference type="InterPro" id="IPR045540">
    <property type="entry name" value="YegS/DAGK_C"/>
</dbReference>
<proteinExistence type="predicted"/>
<keyword evidence="9" id="KW-0443">Lipid metabolism</keyword>
<comment type="cofactor">
    <cofactor evidence="1">
        <name>Mg(2+)</name>
        <dbReference type="ChEBI" id="CHEBI:18420"/>
    </cofactor>
</comment>
<evidence type="ECO:0000256" key="1">
    <source>
        <dbReference type="ARBA" id="ARBA00001946"/>
    </source>
</evidence>
<evidence type="ECO:0000256" key="11">
    <source>
        <dbReference type="ARBA" id="ARBA00023264"/>
    </source>
</evidence>
<dbReference type="GO" id="GO:0046872">
    <property type="term" value="F:metal ion binding"/>
    <property type="evidence" value="ECO:0007669"/>
    <property type="project" value="UniProtKB-KW"/>
</dbReference>
<keyword evidence="8" id="KW-0460">Magnesium</keyword>
<dbReference type="Gene3D" id="3.40.50.10330">
    <property type="entry name" value="Probable inorganic polyphosphate/atp-NAD kinase, domain 1"/>
    <property type="match status" value="1"/>
</dbReference>
<dbReference type="EMBL" id="SDHY01000001">
    <property type="protein sequence ID" value="RXK52103.1"/>
    <property type="molecule type" value="Genomic_DNA"/>
</dbReference>
<dbReference type="GO" id="GO:0008654">
    <property type="term" value="P:phospholipid biosynthetic process"/>
    <property type="evidence" value="ECO:0007669"/>
    <property type="project" value="UniProtKB-KW"/>
</dbReference>
<dbReference type="PANTHER" id="PTHR12358:SF106">
    <property type="entry name" value="LIPID KINASE YEGS"/>
    <property type="match status" value="1"/>
</dbReference>
<keyword evidence="7" id="KW-0067">ATP-binding</keyword>
<dbReference type="Proteomes" id="UP000289455">
    <property type="component" value="Unassembled WGS sequence"/>
</dbReference>
<keyword evidence="10" id="KW-0594">Phospholipid biosynthesis</keyword>
<dbReference type="InterPro" id="IPR017438">
    <property type="entry name" value="ATP-NAD_kinase_N"/>
</dbReference>
<dbReference type="Pfam" id="PF19279">
    <property type="entry name" value="YegS_C"/>
    <property type="match status" value="1"/>
</dbReference>
<evidence type="ECO:0000256" key="4">
    <source>
        <dbReference type="ARBA" id="ARBA00022723"/>
    </source>
</evidence>
<evidence type="ECO:0000313" key="14">
    <source>
        <dbReference type="Proteomes" id="UP000289455"/>
    </source>
</evidence>
<keyword evidence="2" id="KW-0444">Lipid biosynthesis</keyword>
<organism evidence="13 14">
    <name type="scientific">Aquirufa rosea</name>
    <dbReference type="NCBI Taxonomy" id="2509241"/>
    <lineage>
        <taxon>Bacteria</taxon>
        <taxon>Pseudomonadati</taxon>
        <taxon>Bacteroidota</taxon>
        <taxon>Cytophagia</taxon>
        <taxon>Cytophagales</taxon>
        <taxon>Flectobacillaceae</taxon>
        <taxon>Aquirufa</taxon>
    </lineage>
</organism>
<evidence type="ECO:0000313" key="13">
    <source>
        <dbReference type="EMBL" id="RXK52103.1"/>
    </source>
</evidence>
<dbReference type="AlphaFoldDB" id="A0A4Q1C1R6"/>
<keyword evidence="11" id="KW-1208">Phospholipid metabolism</keyword>
<dbReference type="RefSeq" id="WP_129025028.1">
    <property type="nucleotide sequence ID" value="NZ_SDHY01000001.1"/>
</dbReference>
<evidence type="ECO:0000256" key="6">
    <source>
        <dbReference type="ARBA" id="ARBA00022777"/>
    </source>
</evidence>
<dbReference type="SUPFAM" id="SSF111331">
    <property type="entry name" value="NAD kinase/diacylglycerol kinase-like"/>
    <property type="match status" value="1"/>
</dbReference>
<evidence type="ECO:0000256" key="5">
    <source>
        <dbReference type="ARBA" id="ARBA00022741"/>
    </source>
</evidence>
<evidence type="ECO:0000256" key="2">
    <source>
        <dbReference type="ARBA" id="ARBA00022516"/>
    </source>
</evidence>
<keyword evidence="5" id="KW-0547">Nucleotide-binding</keyword>
<dbReference type="InterPro" id="IPR005218">
    <property type="entry name" value="Diacylglycerol/lipid_kinase"/>
</dbReference>
<evidence type="ECO:0000256" key="10">
    <source>
        <dbReference type="ARBA" id="ARBA00023209"/>
    </source>
</evidence>
<evidence type="ECO:0000256" key="7">
    <source>
        <dbReference type="ARBA" id="ARBA00022840"/>
    </source>
</evidence>
<dbReference type="NCBIfam" id="TIGR00147">
    <property type="entry name" value="YegS/Rv2252/BmrU family lipid kinase"/>
    <property type="match status" value="1"/>
</dbReference>
<comment type="caution">
    <text evidence="13">The sequence shown here is derived from an EMBL/GenBank/DDBJ whole genome shotgun (WGS) entry which is preliminary data.</text>
</comment>
<dbReference type="PROSITE" id="PS50146">
    <property type="entry name" value="DAGK"/>
    <property type="match status" value="1"/>
</dbReference>
<dbReference type="GO" id="GO:0005524">
    <property type="term" value="F:ATP binding"/>
    <property type="evidence" value="ECO:0007669"/>
    <property type="project" value="UniProtKB-KW"/>
</dbReference>
<reference evidence="13 14" key="1">
    <citation type="submission" date="2019-01" db="EMBL/GenBank/DDBJ databases">
        <title>Cytophagaceae bacterium strain CAR-16.</title>
        <authorList>
            <person name="Chen W.-M."/>
        </authorList>
    </citation>
    <scope>NUCLEOTIDE SEQUENCE [LARGE SCALE GENOMIC DNA]</scope>
    <source>
        <strain evidence="13 14">CAR-16</strain>
    </source>
</reference>
<dbReference type="Pfam" id="PF00781">
    <property type="entry name" value="DAGK_cat"/>
    <property type="match status" value="1"/>
</dbReference>
<keyword evidence="6 13" id="KW-0418">Kinase</keyword>
<dbReference type="OrthoDB" id="9786026at2"/>
<protein>
    <submittedName>
        <fullName evidence="13">Diacylglycerol kinase family lipid kinase</fullName>
    </submittedName>
</protein>
<dbReference type="InterPro" id="IPR050187">
    <property type="entry name" value="Lipid_Phosphate_FormReg"/>
</dbReference>
<dbReference type="GO" id="GO:0005886">
    <property type="term" value="C:plasma membrane"/>
    <property type="evidence" value="ECO:0007669"/>
    <property type="project" value="TreeGrafter"/>
</dbReference>
<dbReference type="GO" id="GO:0016301">
    <property type="term" value="F:kinase activity"/>
    <property type="evidence" value="ECO:0007669"/>
    <property type="project" value="UniProtKB-KW"/>
</dbReference>
<evidence type="ECO:0000259" key="12">
    <source>
        <dbReference type="PROSITE" id="PS50146"/>
    </source>
</evidence>
<evidence type="ECO:0000256" key="9">
    <source>
        <dbReference type="ARBA" id="ARBA00023098"/>
    </source>
</evidence>